<comment type="caution">
    <text evidence="2">The sequence shown here is derived from an EMBL/GenBank/DDBJ whole genome shotgun (WGS) entry which is preliminary data.</text>
</comment>
<keyword evidence="3" id="KW-1185">Reference proteome</keyword>
<dbReference type="EMBL" id="VCLA01000162">
    <property type="protein sequence ID" value="MQT03065.1"/>
    <property type="molecule type" value="Genomic_DNA"/>
</dbReference>
<evidence type="ECO:0000313" key="3">
    <source>
        <dbReference type="Proteomes" id="UP000419138"/>
    </source>
</evidence>
<evidence type="ECO:0000313" key="2">
    <source>
        <dbReference type="EMBL" id="MQT03065.1"/>
    </source>
</evidence>
<organism evidence="2 3">
    <name type="scientific">Streptomyces jumonjinensis</name>
    <dbReference type="NCBI Taxonomy" id="1945"/>
    <lineage>
        <taxon>Bacteria</taxon>
        <taxon>Bacillati</taxon>
        <taxon>Actinomycetota</taxon>
        <taxon>Actinomycetes</taxon>
        <taxon>Kitasatosporales</taxon>
        <taxon>Streptomycetaceae</taxon>
        <taxon>Streptomyces</taxon>
    </lineage>
</organism>
<evidence type="ECO:0000256" key="1">
    <source>
        <dbReference type="SAM" id="MobiDB-lite"/>
    </source>
</evidence>
<sequence>MAITYKRGSNNGLPEQAKPEAHLAGLNPTPTEWVTVLHTALDQRDLGLGSYLTTKAGTEHALAEASWTHGFLGSASAYENGDGALVFDDGLTDDAHHSEFFIQRRLHQQPHVEPIIEFIPSFLWYFQAVPRKDGGWYYLDEAGRDQDLVRIRQTESDLIVEIAALPLRRYLAARQRFLVVQYDRVTRIEKVPDPKIDAIDRSDRHHYVFHSGDIGSAKLPGFVRLLGKHLILPLNMAPADLSYPYPRHEQYPQFTIGVDAATGQPIVSTCDPDQLSDYFNDRGTPHYLTPVYFRRDVLRRYTSEPSRYQLDNTRLTCLGLWGMSIGRNEEGLVEAYLGDLGRDLPSAERGHWLSFNETPNGGLDEVRFRRDILGQWYDGPSNPLQSLKTARQQFSTALARVTGQEIYRPWDAADKIAFDGLHMPTGSEQQETDNQILTLAKGVIDYLDVKAIRKLPGADPKGTTINCIEAWVKELAEDPVPLTGPLRLLQGLRSTGVAHPRSKDWQTTLVRAGLDKLQPDEQFVKLLSLTAEALNGLAELAGGQEADAEN</sequence>
<proteinExistence type="predicted"/>
<feature type="region of interest" description="Disordered" evidence="1">
    <location>
        <begin position="1"/>
        <end position="25"/>
    </location>
</feature>
<dbReference type="RefSeq" id="WP_323392489.1">
    <property type="nucleotide sequence ID" value="NZ_JBEPDZ010000072.1"/>
</dbReference>
<accession>A0A646KLH9</accession>
<reference evidence="2 3" key="1">
    <citation type="submission" date="2019-05" db="EMBL/GenBank/DDBJ databases">
        <title>Comparative genomics and metabolomics analyses of clavulanic acid producing Streptomyces species provides insight into specialized metabolism and evolution of beta-lactam biosynthetic gene clusters.</title>
        <authorList>
            <person name="Moore M.A."/>
            <person name="Cruz-Morales P."/>
            <person name="Barona Gomez F."/>
            <person name="Kapil T."/>
        </authorList>
    </citation>
    <scope>NUCLEOTIDE SEQUENCE [LARGE SCALE GENOMIC DNA]</scope>
    <source>
        <strain evidence="2 3">NRRL 5741</strain>
    </source>
</reference>
<name>A0A646KLH9_STRJU</name>
<dbReference type="Proteomes" id="UP000419138">
    <property type="component" value="Unassembled WGS sequence"/>
</dbReference>
<protein>
    <submittedName>
        <fullName evidence="2">Uncharacterized protein</fullName>
    </submittedName>
</protein>
<gene>
    <name evidence="2" type="ORF">FF041_23625</name>
</gene>
<dbReference type="AlphaFoldDB" id="A0A646KLH9"/>